<protein>
    <submittedName>
        <fullName evidence="2">Uncharacterized protein</fullName>
    </submittedName>
</protein>
<gene>
    <name evidence="2" type="ORF">ACHHYP_05488</name>
</gene>
<proteinExistence type="predicted"/>
<evidence type="ECO:0000313" key="3">
    <source>
        <dbReference type="Proteomes" id="UP000243579"/>
    </source>
</evidence>
<dbReference type="AlphaFoldDB" id="A0A1V9YXI8"/>
<dbReference type="EMBL" id="JNBR01000625">
    <property type="protein sequence ID" value="OQR90466.1"/>
    <property type="molecule type" value="Genomic_DNA"/>
</dbReference>
<accession>A0A1V9YXI8</accession>
<keyword evidence="3" id="KW-1185">Reference proteome</keyword>
<feature type="region of interest" description="Disordered" evidence="1">
    <location>
        <begin position="91"/>
        <end position="142"/>
    </location>
</feature>
<sequence>MAPTHKSKTGRPAHAVWAHYIRGEKRNGFHHHVYCRYCSDAQAQALAAPSNPAAGPLSIEAIRGVPKNMLRHLSLCMYCPAPIRAEIRSMADEHAASSSRKRRREPEMPPQPLLDLLLSDGPERPSPPLPTPSEKETATSLSPDDTLVQIALGGFVPWGWAWHPEVARLLAPTVDVPTPNVLYERCLAHKAPTEPTLPFATLSVASWTSVCAHEFTVACTLVHATHRRTLTIAGIEPTLDACVALLSSVLPRCPPLVAVVVDSALLLRAAEASLPGVTPLVCARSLLRFLSAATFARDDRDQHPVANATWYAYAGAVRADMAWAALHAAYGSLDATGFAARDALALFAGLSQAPHPLLLTVTNAIDGRLFVLAYVLHTATQLHWLRLGASVRHFSLLWQLDADLVVAQVIELRKGQFPFDDATKALYAHDVVSFYAFLSESHPPLHAFCSRLFSIVPVCASFEQYLPGLAEVALCPHLARIDVPVPAQSAIVQHCEATSPNRTLATPPSTATSDDWASLTADVAAFVATEAAAWGSHPKSANAIDWRGFAFPD</sequence>
<dbReference type="Proteomes" id="UP000243579">
    <property type="component" value="Unassembled WGS sequence"/>
</dbReference>
<dbReference type="OrthoDB" id="73669at2759"/>
<evidence type="ECO:0000256" key="1">
    <source>
        <dbReference type="SAM" id="MobiDB-lite"/>
    </source>
</evidence>
<comment type="caution">
    <text evidence="2">The sequence shown here is derived from an EMBL/GenBank/DDBJ whole genome shotgun (WGS) entry which is preliminary data.</text>
</comment>
<reference evidence="2 3" key="1">
    <citation type="journal article" date="2014" name="Genome Biol. Evol.">
        <title>The secreted proteins of Achlya hypogyna and Thraustotheca clavata identify the ancestral oomycete secretome and reveal gene acquisitions by horizontal gene transfer.</title>
        <authorList>
            <person name="Misner I."/>
            <person name="Blouin N."/>
            <person name="Leonard G."/>
            <person name="Richards T.A."/>
            <person name="Lane C.E."/>
        </authorList>
    </citation>
    <scope>NUCLEOTIDE SEQUENCE [LARGE SCALE GENOMIC DNA]</scope>
    <source>
        <strain evidence="2 3">ATCC 48635</strain>
    </source>
</reference>
<evidence type="ECO:0000313" key="2">
    <source>
        <dbReference type="EMBL" id="OQR90466.1"/>
    </source>
</evidence>
<name>A0A1V9YXI8_ACHHY</name>
<organism evidence="2 3">
    <name type="scientific">Achlya hypogyna</name>
    <name type="common">Oomycete</name>
    <name type="synonym">Protoachlya hypogyna</name>
    <dbReference type="NCBI Taxonomy" id="1202772"/>
    <lineage>
        <taxon>Eukaryota</taxon>
        <taxon>Sar</taxon>
        <taxon>Stramenopiles</taxon>
        <taxon>Oomycota</taxon>
        <taxon>Saprolegniomycetes</taxon>
        <taxon>Saprolegniales</taxon>
        <taxon>Achlyaceae</taxon>
        <taxon>Achlya</taxon>
    </lineage>
</organism>